<proteinExistence type="predicted"/>
<evidence type="ECO:0000259" key="2">
    <source>
        <dbReference type="Pfam" id="PF18540"/>
    </source>
</evidence>
<protein>
    <recommendedName>
        <fullName evidence="2">DUF5626 domain-containing protein</fullName>
    </recommendedName>
</protein>
<evidence type="ECO:0000313" key="4">
    <source>
        <dbReference type="EMBL" id="MEO1783427.1"/>
    </source>
</evidence>
<dbReference type="Pfam" id="PF18540">
    <property type="entry name" value="DUF5626"/>
    <property type="match status" value="1"/>
</dbReference>
<dbReference type="EMBL" id="MAEI02000003">
    <property type="protein sequence ID" value="MEO1783417.1"/>
    <property type="molecule type" value="Genomic_DNA"/>
</dbReference>
<keyword evidence="5" id="KW-1185">Reference proteome</keyword>
<comment type="caution">
    <text evidence="4">The sequence shown here is derived from an EMBL/GenBank/DDBJ whole genome shotgun (WGS) entry which is preliminary data.</text>
</comment>
<gene>
    <name evidence="3" type="ORF">BAU18_003037</name>
    <name evidence="4" type="ORF">BAU18_003047</name>
</gene>
<feature type="signal peptide" evidence="1">
    <location>
        <begin position="1"/>
        <end position="25"/>
    </location>
</feature>
<feature type="chain" id="PRO_5045032804" description="DUF5626 domain-containing protein" evidence="1">
    <location>
        <begin position="26"/>
        <end position="155"/>
    </location>
</feature>
<reference evidence="4" key="2">
    <citation type="submission" date="2016-06" db="EMBL/GenBank/DDBJ databases">
        <authorList>
            <person name="Van Tyne D."/>
        </authorList>
    </citation>
    <scope>NUCLEOTIDE SEQUENCE</scope>
    <source>
        <strain evidence="4">JM9A</strain>
    </source>
</reference>
<evidence type="ECO:0000313" key="3">
    <source>
        <dbReference type="EMBL" id="MEO1783417.1"/>
    </source>
</evidence>
<name>A0ABV0F5X4_9ENTE</name>
<feature type="domain" description="DUF5626" evidence="2">
    <location>
        <begin position="35"/>
        <end position="154"/>
    </location>
</feature>
<organism evidence="4 5">
    <name type="scientific">Enterococcus diestrammenae</name>
    <dbReference type="NCBI Taxonomy" id="1155073"/>
    <lineage>
        <taxon>Bacteria</taxon>
        <taxon>Bacillati</taxon>
        <taxon>Bacillota</taxon>
        <taxon>Bacilli</taxon>
        <taxon>Lactobacillales</taxon>
        <taxon>Enterococcaceae</taxon>
        <taxon>Enterococcus</taxon>
    </lineage>
</organism>
<dbReference type="RefSeq" id="WP_347301090.1">
    <property type="nucleotide sequence ID" value="NZ_MAEI02000003.1"/>
</dbReference>
<dbReference type="Gene3D" id="2.60.40.3860">
    <property type="match status" value="1"/>
</dbReference>
<dbReference type="InterPro" id="IPR040491">
    <property type="entry name" value="DUF5626"/>
</dbReference>
<evidence type="ECO:0000313" key="5">
    <source>
        <dbReference type="Proteomes" id="UP001429357"/>
    </source>
</evidence>
<reference evidence="5" key="1">
    <citation type="submission" date="2016-06" db="EMBL/GenBank/DDBJ databases">
        <title>Four novel species of enterococci isolated from chicken manure.</title>
        <authorList>
            <person name="Van Tyne D."/>
        </authorList>
    </citation>
    <scope>NUCLEOTIDE SEQUENCE [LARGE SCALE GENOMIC DNA]</scope>
    <source>
        <strain evidence="5">JM9A</strain>
    </source>
</reference>
<evidence type="ECO:0000256" key="1">
    <source>
        <dbReference type="SAM" id="SignalP"/>
    </source>
</evidence>
<dbReference type="EMBL" id="MAEI02000003">
    <property type="protein sequence ID" value="MEO1783427.1"/>
    <property type="molecule type" value="Genomic_DNA"/>
</dbReference>
<keyword evidence="1" id="KW-0732">Signal</keyword>
<dbReference type="Proteomes" id="UP001429357">
    <property type="component" value="Unassembled WGS sequence"/>
</dbReference>
<accession>A0ABV0F5X4</accession>
<sequence length="155" mass="17051">MKKFFLSFLSVVLLSLSIYATPSYAQTDDQWLEYDLATETGTKEFRTFDENGEELILSIEPVSELRQTRLSAGTYKVSKKSAGGWEASYNVRVNQNNCFISANNLNLKALKGSILSSSLNYTSKKATCSFKHKVGIITTSASVVATISSGKLIVK</sequence>
<reference evidence="4 5" key="3">
    <citation type="submission" date="2024-02" db="EMBL/GenBank/DDBJ databases">
        <title>The Genome Sequence of Enterococcus diestrammenae JM9A.</title>
        <authorList>
            <person name="Earl A."/>
            <person name="Manson A."/>
            <person name="Gilmore M."/>
            <person name="Sanders J."/>
            <person name="Shea T."/>
            <person name="Howe W."/>
            <person name="Livny J."/>
            <person name="Cuomo C."/>
            <person name="Neafsey D."/>
            <person name="Birren B."/>
        </authorList>
    </citation>
    <scope>NUCLEOTIDE SEQUENCE</scope>
    <source>
        <strain evidence="4 5">JM9A</strain>
    </source>
</reference>